<dbReference type="InterPro" id="IPR013083">
    <property type="entry name" value="Znf_RING/FYVE/PHD"/>
</dbReference>
<dbReference type="FunFam" id="1.20.120.1750:FF:000029">
    <property type="entry name" value="RBR-type E3 ubiquitin transferase"/>
    <property type="match status" value="1"/>
</dbReference>
<comment type="similarity">
    <text evidence="13">Belongs to the RBR family. RNF14 subfamily.</text>
</comment>
<comment type="function">
    <text evidence="3">Might act as an E3 ubiquitin-protein ligase, or as part of E3 complex, which accepts ubiquitin from specific E2 ubiquitin-conjugating enzymes and then transfers it to substrates.</text>
</comment>
<dbReference type="InterPro" id="IPR001841">
    <property type="entry name" value="Znf_RING"/>
</dbReference>
<dbReference type="SMART" id="SM00591">
    <property type="entry name" value="RWD"/>
    <property type="match status" value="1"/>
</dbReference>
<feature type="region of interest" description="Disordered" evidence="15">
    <location>
        <begin position="77"/>
        <end position="96"/>
    </location>
</feature>
<protein>
    <recommendedName>
        <fullName evidence="6">RBR-type E3 ubiquitin transferase</fullName>
        <ecNumber evidence="6">2.3.2.31</ecNumber>
    </recommendedName>
</protein>
<evidence type="ECO:0000256" key="14">
    <source>
        <dbReference type="PROSITE-ProRule" id="PRU00175"/>
    </source>
</evidence>
<keyword evidence="11" id="KW-0833">Ubl conjugation pathway</keyword>
<feature type="compositionally biased region" description="Basic residues" evidence="15">
    <location>
        <begin position="29"/>
        <end position="39"/>
    </location>
</feature>
<evidence type="ECO:0000256" key="3">
    <source>
        <dbReference type="ARBA" id="ARBA00003976"/>
    </source>
</evidence>
<dbReference type="SUPFAM" id="SSF57850">
    <property type="entry name" value="RING/U-box"/>
    <property type="match status" value="4"/>
</dbReference>
<dbReference type="InterPro" id="IPR047548">
    <property type="entry name" value="Rcat_RBR_RNF14"/>
</dbReference>
<evidence type="ECO:0000256" key="13">
    <source>
        <dbReference type="ARBA" id="ARBA00044508"/>
    </source>
</evidence>
<dbReference type="PROSITE" id="PS51873">
    <property type="entry name" value="TRIAD"/>
    <property type="match status" value="1"/>
</dbReference>
<feature type="region of interest" description="Disordered" evidence="15">
    <location>
        <begin position="1"/>
        <end position="49"/>
    </location>
</feature>
<dbReference type="PANTHER" id="PTHR11685">
    <property type="entry name" value="RBR FAMILY RING FINGER AND IBR DOMAIN-CONTAINING"/>
    <property type="match status" value="1"/>
</dbReference>
<gene>
    <name evidence="19" type="ORF">DEO72_LG4g1762</name>
</gene>
<dbReference type="SMART" id="SM00647">
    <property type="entry name" value="IBR"/>
    <property type="match status" value="2"/>
</dbReference>
<dbReference type="UniPathway" id="UPA00143"/>
<dbReference type="GO" id="GO:0008270">
    <property type="term" value="F:zinc ion binding"/>
    <property type="evidence" value="ECO:0007669"/>
    <property type="project" value="UniProtKB-KW"/>
</dbReference>
<evidence type="ECO:0000313" key="19">
    <source>
        <dbReference type="EMBL" id="QCD90802.1"/>
    </source>
</evidence>
<proteinExistence type="inferred from homology"/>
<evidence type="ECO:0000256" key="7">
    <source>
        <dbReference type="ARBA" id="ARBA00022679"/>
    </source>
</evidence>
<feature type="domain" description="RING-type" evidence="16">
    <location>
        <begin position="343"/>
        <end position="391"/>
    </location>
</feature>
<dbReference type="InterPro" id="IPR006575">
    <property type="entry name" value="RWD_dom"/>
</dbReference>
<evidence type="ECO:0000256" key="6">
    <source>
        <dbReference type="ARBA" id="ARBA00012251"/>
    </source>
</evidence>
<dbReference type="InterPro" id="IPR031127">
    <property type="entry name" value="E3_UB_ligase_RBR"/>
</dbReference>
<evidence type="ECO:0000313" key="20">
    <source>
        <dbReference type="Proteomes" id="UP000501690"/>
    </source>
</evidence>
<dbReference type="GO" id="GO:0016567">
    <property type="term" value="P:protein ubiquitination"/>
    <property type="evidence" value="ECO:0007669"/>
    <property type="project" value="UniProtKB-UniPathway"/>
</dbReference>
<reference evidence="19 20" key="1">
    <citation type="submission" date="2019-04" db="EMBL/GenBank/DDBJ databases">
        <title>An improved genome assembly and genetic linkage map for asparagus bean, Vigna unguiculata ssp. sesquipedialis.</title>
        <authorList>
            <person name="Xia Q."/>
            <person name="Zhang R."/>
            <person name="Dong Y."/>
        </authorList>
    </citation>
    <scope>NUCLEOTIDE SEQUENCE [LARGE SCALE GENOMIC DNA]</scope>
    <source>
        <tissue evidence="19">Leaf</tissue>
    </source>
</reference>
<dbReference type="Gene3D" id="3.30.40.10">
    <property type="entry name" value="Zinc/RING finger domain, C3HC4 (zinc finger)"/>
    <property type="match status" value="1"/>
</dbReference>
<evidence type="ECO:0000259" key="16">
    <source>
        <dbReference type="PROSITE" id="PS50089"/>
    </source>
</evidence>
<keyword evidence="10 14" id="KW-0863">Zinc-finger</keyword>
<dbReference type="InterPro" id="IPR044066">
    <property type="entry name" value="TRIAD_supradom"/>
</dbReference>
<dbReference type="GO" id="GO:0061630">
    <property type="term" value="F:ubiquitin protein ligase activity"/>
    <property type="evidence" value="ECO:0007669"/>
    <property type="project" value="UniProtKB-EC"/>
</dbReference>
<dbReference type="EMBL" id="CP039348">
    <property type="protein sequence ID" value="QCD90802.1"/>
    <property type="molecule type" value="Genomic_DNA"/>
</dbReference>
<keyword evidence="12" id="KW-0862">Zinc</keyword>
<keyword evidence="20" id="KW-1185">Reference proteome</keyword>
<dbReference type="CDD" id="cd20354">
    <property type="entry name" value="Rcat_RBR_RNF14"/>
    <property type="match status" value="1"/>
</dbReference>
<dbReference type="PROSITE" id="PS50089">
    <property type="entry name" value="ZF_RING_2"/>
    <property type="match status" value="1"/>
</dbReference>
<evidence type="ECO:0000256" key="4">
    <source>
        <dbReference type="ARBA" id="ARBA00004906"/>
    </source>
</evidence>
<evidence type="ECO:0000256" key="1">
    <source>
        <dbReference type="ARBA" id="ARBA00001798"/>
    </source>
</evidence>
<dbReference type="CDD" id="cd20341">
    <property type="entry name" value="BRcat_RBR_RNF14"/>
    <property type="match status" value="1"/>
</dbReference>
<dbReference type="PROSITE" id="PS00518">
    <property type="entry name" value="ZF_RING_1"/>
    <property type="match status" value="1"/>
</dbReference>
<keyword evidence="8" id="KW-0479">Metal-binding</keyword>
<sequence>MRGKQQRGAEDSFFAPNASAAHHNLGSPNHRRPARRNRGPHQPNLKYRVVNKPAAVSSFNSHSVEDVNEDVTVASLNHHGEDAGGTSELNTVDGTDRVVCSSKVEEGGGDNDDDDDGDDDDDIQTRLDKLLCKIEEPDLSEEQIRINDQLQQDEILVVESIYGENVFGLERWKGLRCFQIHIHIDVLGEIAITAKLNSFNQLETVNSSSDEFLYTFKVQYLPPVVLTCLLPKSYPSHQPPIFTLSVKWLEPAKILRLCSKLDLIWAEQQGQEVIYPWVEWLHGSSLSHLGFDEEITLGPYGMNVVQDERVVSGAECIDIDIPFLRNYNDKRHNENFLKELHQCNICFGEYAGSEFIRLPCMHFFCLKCLKTFAQIHVKEGTVSNLQCPEAKCTVMIPPGLLKHLLDDRDYERWESMMLEKTLASMSDVVYCPRCETPCIEDEDQHAQCPKCYFSFCTLCRERRHVGIACMSLDMKLQILQDRQNSSHLKEDQKRREREKINEMLSMKEIHRDSKLCPSCDMAISRTEGCNKMKCGNCEQYFCYRCNKAIDPLDPYGHFRDGSCELFPREMVESWQERINDRQVVGQLHAELFPQRGLTCPNCRQFNAKIGNNNHLFCWACQSHYCYLCKEIVRRGTKHYGPKGCKQHSEG</sequence>
<feature type="compositionally biased region" description="Acidic residues" evidence="15">
    <location>
        <begin position="107"/>
        <end position="122"/>
    </location>
</feature>
<evidence type="ECO:0000259" key="18">
    <source>
        <dbReference type="PROSITE" id="PS51873"/>
    </source>
</evidence>
<dbReference type="Proteomes" id="UP000501690">
    <property type="component" value="Linkage Group LG4"/>
</dbReference>
<evidence type="ECO:0000259" key="17">
    <source>
        <dbReference type="PROSITE" id="PS50908"/>
    </source>
</evidence>
<evidence type="ECO:0000256" key="15">
    <source>
        <dbReference type="SAM" id="MobiDB-lite"/>
    </source>
</evidence>
<evidence type="ECO:0000256" key="2">
    <source>
        <dbReference type="ARBA" id="ARBA00001947"/>
    </source>
</evidence>
<evidence type="ECO:0000256" key="12">
    <source>
        <dbReference type="ARBA" id="ARBA00022833"/>
    </source>
</evidence>
<comment type="pathway">
    <text evidence="4">Protein modification; protein ubiquitination.</text>
</comment>
<dbReference type="Gene3D" id="1.20.120.1750">
    <property type="match status" value="1"/>
</dbReference>
<keyword evidence="7" id="KW-0808">Transferase</keyword>
<comment type="cofactor">
    <cofactor evidence="2">
        <name>Zn(2+)</name>
        <dbReference type="ChEBI" id="CHEBI:29105"/>
    </cofactor>
</comment>
<dbReference type="CDD" id="cd23134">
    <property type="entry name" value="RING-HC_ITT1-like"/>
    <property type="match status" value="1"/>
</dbReference>
<dbReference type="EC" id="2.3.2.31" evidence="6"/>
<dbReference type="Gene3D" id="3.10.110.10">
    <property type="entry name" value="Ubiquitin Conjugating Enzyme"/>
    <property type="match status" value="1"/>
</dbReference>
<dbReference type="CDD" id="cd23820">
    <property type="entry name" value="RWD_RNF14"/>
    <property type="match status" value="1"/>
</dbReference>
<organism evidence="19 20">
    <name type="scientific">Vigna unguiculata</name>
    <name type="common">Cowpea</name>
    <dbReference type="NCBI Taxonomy" id="3917"/>
    <lineage>
        <taxon>Eukaryota</taxon>
        <taxon>Viridiplantae</taxon>
        <taxon>Streptophyta</taxon>
        <taxon>Embryophyta</taxon>
        <taxon>Tracheophyta</taxon>
        <taxon>Spermatophyta</taxon>
        <taxon>Magnoliopsida</taxon>
        <taxon>eudicotyledons</taxon>
        <taxon>Gunneridae</taxon>
        <taxon>Pentapetalae</taxon>
        <taxon>rosids</taxon>
        <taxon>fabids</taxon>
        <taxon>Fabales</taxon>
        <taxon>Fabaceae</taxon>
        <taxon>Papilionoideae</taxon>
        <taxon>50 kb inversion clade</taxon>
        <taxon>NPAAA clade</taxon>
        <taxon>indigoferoid/millettioid clade</taxon>
        <taxon>Phaseoleae</taxon>
        <taxon>Vigna</taxon>
    </lineage>
</organism>
<dbReference type="Pfam" id="PF01485">
    <property type="entry name" value="IBR"/>
    <property type="match status" value="1"/>
</dbReference>
<dbReference type="Pfam" id="PF05773">
    <property type="entry name" value="RWD"/>
    <property type="match status" value="1"/>
</dbReference>
<feature type="domain" description="RWD" evidence="17">
    <location>
        <begin position="153"/>
        <end position="288"/>
    </location>
</feature>
<evidence type="ECO:0000256" key="9">
    <source>
        <dbReference type="ARBA" id="ARBA00022737"/>
    </source>
</evidence>
<dbReference type="InterPro" id="IPR018957">
    <property type="entry name" value="Znf_C3HC4_RING-type"/>
</dbReference>
<dbReference type="FunFam" id="3.30.40.10:FF:000358">
    <property type="entry name" value="RBR-type E3 ubiquitin transferase"/>
    <property type="match status" value="1"/>
</dbReference>
<dbReference type="AlphaFoldDB" id="A0A4D6LPH0"/>
<dbReference type="InterPro" id="IPR002867">
    <property type="entry name" value="IBR_dom"/>
</dbReference>
<dbReference type="Pfam" id="PF26200">
    <property type="entry name" value="Rcat_RNF216"/>
    <property type="match status" value="1"/>
</dbReference>
<comment type="similarity">
    <text evidence="5">Belongs to the RBR family. Ariadne subfamily.</text>
</comment>
<dbReference type="InterPro" id="IPR016135">
    <property type="entry name" value="UBQ-conjugating_enzyme/RWD"/>
</dbReference>
<dbReference type="InterPro" id="IPR017907">
    <property type="entry name" value="Znf_RING_CS"/>
</dbReference>
<evidence type="ECO:0000256" key="10">
    <source>
        <dbReference type="ARBA" id="ARBA00022771"/>
    </source>
</evidence>
<accession>A0A4D6LPH0</accession>
<dbReference type="PROSITE" id="PS50908">
    <property type="entry name" value="RWD"/>
    <property type="match status" value="1"/>
</dbReference>
<evidence type="ECO:0000256" key="5">
    <source>
        <dbReference type="ARBA" id="ARBA00005884"/>
    </source>
</evidence>
<name>A0A4D6LPH0_VIGUN</name>
<keyword evidence="9" id="KW-0677">Repeat</keyword>
<evidence type="ECO:0000256" key="8">
    <source>
        <dbReference type="ARBA" id="ARBA00022723"/>
    </source>
</evidence>
<dbReference type="SUPFAM" id="SSF54495">
    <property type="entry name" value="UBC-like"/>
    <property type="match status" value="1"/>
</dbReference>
<comment type="catalytic activity">
    <reaction evidence="1">
        <text>[E2 ubiquitin-conjugating enzyme]-S-ubiquitinyl-L-cysteine + [acceptor protein]-L-lysine = [E2 ubiquitin-conjugating enzyme]-L-cysteine + [acceptor protein]-N(6)-ubiquitinyl-L-lysine.</text>
        <dbReference type="EC" id="2.3.2.31"/>
    </reaction>
</comment>
<feature type="region of interest" description="Disordered" evidence="15">
    <location>
        <begin position="102"/>
        <end position="122"/>
    </location>
</feature>
<feature type="domain" description="RING-type" evidence="18">
    <location>
        <begin position="339"/>
        <end position="569"/>
    </location>
</feature>
<dbReference type="Pfam" id="PF00097">
    <property type="entry name" value="zf-C3HC4"/>
    <property type="match status" value="1"/>
</dbReference>
<evidence type="ECO:0000256" key="11">
    <source>
        <dbReference type="ARBA" id="ARBA00022786"/>
    </source>
</evidence>
<dbReference type="SMART" id="SM00184">
    <property type="entry name" value="RING"/>
    <property type="match status" value="3"/>
</dbReference>